<sequence length="262" mass="29963">MELAPRICVLFLPLLLLLGPSTGAIVDLPPDEGKEVWDYVTVRKDAHMFWWLYYATNPCKNFYNILTKTAPMFTTRSSLEFTQSHLVQLYQRHVRHLNRDDLNQLMNGPIRTKLKIIPKDCSWGGQANNVFLNMEEDFMKPAISVVDELLEAGVNVTVYNGQLDLIVDTMGQEAWVRKLKWTELSKFNQLKWKPLYNDPTSSETSAFVKSHKNLAFYWILKAGHMVPSDQGDTALKMMKLVTGQRVGWTGLQVSCLALGHRS</sequence>
<evidence type="ECO:0000313" key="4">
    <source>
        <dbReference type="Proteomes" id="UP000527355"/>
    </source>
</evidence>
<evidence type="ECO:0000256" key="2">
    <source>
        <dbReference type="SAM" id="SignalP"/>
    </source>
</evidence>
<dbReference type="Proteomes" id="UP000527355">
    <property type="component" value="Unassembled WGS sequence"/>
</dbReference>
<dbReference type="Gene3D" id="3.40.50.1820">
    <property type="entry name" value="alpha/beta hydrolase"/>
    <property type="match status" value="1"/>
</dbReference>
<proteinExistence type="inferred from homology"/>
<reference evidence="3 4" key="1">
    <citation type="journal article" date="2020" name="Nature">
        <title>Six reference-quality genomes reveal evolution of bat adaptations.</title>
        <authorList>
            <person name="Jebb D."/>
            <person name="Huang Z."/>
            <person name="Pippel M."/>
            <person name="Hughes G.M."/>
            <person name="Lavrichenko K."/>
            <person name="Devanna P."/>
            <person name="Winkler S."/>
            <person name="Jermiin L.S."/>
            <person name="Skirmuntt E.C."/>
            <person name="Katzourakis A."/>
            <person name="Burkitt-Gray L."/>
            <person name="Ray D.A."/>
            <person name="Sullivan K.A.M."/>
            <person name="Roscito J.G."/>
            <person name="Kirilenko B.M."/>
            <person name="Davalos L.M."/>
            <person name="Corthals A.P."/>
            <person name="Power M.L."/>
            <person name="Jones G."/>
            <person name="Ransome R.D."/>
            <person name="Dechmann D.K.N."/>
            <person name="Locatelli A.G."/>
            <person name="Puechmaille S.J."/>
            <person name="Fedrigo O."/>
            <person name="Jarvis E.D."/>
            <person name="Hiller M."/>
            <person name="Vernes S.C."/>
            <person name="Myers E.W."/>
            <person name="Teeling E.C."/>
        </authorList>
    </citation>
    <scope>NUCLEOTIDE SEQUENCE [LARGE SCALE GENOMIC DNA]</scope>
    <source>
        <strain evidence="3">MMyoMyo1</strain>
        <tissue evidence="3">Flight muscle</tissue>
    </source>
</reference>
<dbReference type="AlphaFoldDB" id="A0A7J7T8M4"/>
<protein>
    <submittedName>
        <fullName evidence="3">Serine carboxypeptidase 1</fullName>
    </submittedName>
</protein>
<dbReference type="InterPro" id="IPR029058">
    <property type="entry name" value="AB_hydrolase_fold"/>
</dbReference>
<organism evidence="3 4">
    <name type="scientific">Myotis myotis</name>
    <name type="common">Greater mouse-eared bat</name>
    <name type="synonym">Vespertilio myotis</name>
    <dbReference type="NCBI Taxonomy" id="51298"/>
    <lineage>
        <taxon>Eukaryota</taxon>
        <taxon>Metazoa</taxon>
        <taxon>Chordata</taxon>
        <taxon>Craniata</taxon>
        <taxon>Vertebrata</taxon>
        <taxon>Euteleostomi</taxon>
        <taxon>Mammalia</taxon>
        <taxon>Eutheria</taxon>
        <taxon>Laurasiatheria</taxon>
        <taxon>Chiroptera</taxon>
        <taxon>Yangochiroptera</taxon>
        <taxon>Vespertilionidae</taxon>
        <taxon>Myotis</taxon>
    </lineage>
</organism>
<keyword evidence="4" id="KW-1185">Reference proteome</keyword>
<keyword evidence="3" id="KW-0645">Protease</keyword>
<keyword evidence="2" id="KW-0732">Signal</keyword>
<dbReference type="GO" id="GO:0006508">
    <property type="term" value="P:proteolysis"/>
    <property type="evidence" value="ECO:0007669"/>
    <property type="project" value="InterPro"/>
</dbReference>
<feature type="signal peptide" evidence="2">
    <location>
        <begin position="1"/>
        <end position="23"/>
    </location>
</feature>
<dbReference type="EMBL" id="JABWUV010000017">
    <property type="protein sequence ID" value="KAF6296855.1"/>
    <property type="molecule type" value="Genomic_DNA"/>
</dbReference>
<keyword evidence="3" id="KW-0378">Hydrolase</keyword>
<dbReference type="GO" id="GO:0004185">
    <property type="term" value="F:serine-type carboxypeptidase activity"/>
    <property type="evidence" value="ECO:0007669"/>
    <property type="project" value="InterPro"/>
</dbReference>
<evidence type="ECO:0000256" key="1">
    <source>
        <dbReference type="ARBA" id="ARBA00009431"/>
    </source>
</evidence>
<name>A0A7J7T8M4_MYOMY</name>
<dbReference type="InterPro" id="IPR001563">
    <property type="entry name" value="Peptidase_S10"/>
</dbReference>
<feature type="chain" id="PRO_5029598384" evidence="2">
    <location>
        <begin position="24"/>
        <end position="262"/>
    </location>
</feature>
<dbReference type="SUPFAM" id="SSF53474">
    <property type="entry name" value="alpha/beta-Hydrolases"/>
    <property type="match status" value="1"/>
</dbReference>
<comment type="caution">
    <text evidence="3">The sequence shown here is derived from an EMBL/GenBank/DDBJ whole genome shotgun (WGS) entry which is preliminary data.</text>
</comment>
<accession>A0A7J7T8M4</accession>
<comment type="similarity">
    <text evidence="1">Belongs to the peptidase S10 family.</text>
</comment>
<dbReference type="VEuPathDB" id="HostDB:GeneID_118671743"/>
<keyword evidence="3" id="KW-0121">Carboxypeptidase</keyword>
<gene>
    <name evidence="3" type="ORF">mMyoMyo1_017144</name>
</gene>
<dbReference type="Pfam" id="PF00450">
    <property type="entry name" value="Peptidase_S10"/>
    <property type="match status" value="1"/>
</dbReference>
<evidence type="ECO:0000313" key="3">
    <source>
        <dbReference type="EMBL" id="KAF6296855.1"/>
    </source>
</evidence>